<dbReference type="Pfam" id="PF06200">
    <property type="entry name" value="tify"/>
    <property type="match status" value="1"/>
</dbReference>
<dbReference type="PANTHER" id="PTHR33077:SF140">
    <property type="entry name" value="PROTEIN TIFY 10B"/>
    <property type="match status" value="1"/>
</dbReference>
<comment type="caution">
    <text evidence="7">The sequence shown here is derived from an EMBL/GenBank/DDBJ whole genome shotgun (WGS) entry which is preliminary data.</text>
</comment>
<evidence type="ECO:0000256" key="3">
    <source>
        <dbReference type="ARBA" id="ARBA00022843"/>
    </source>
</evidence>
<evidence type="ECO:0000256" key="5">
    <source>
        <dbReference type="SAM" id="MobiDB-lite"/>
    </source>
</evidence>
<keyword evidence="8" id="KW-1185">Reference proteome</keyword>
<reference evidence="7" key="2">
    <citation type="submission" date="2019-07" db="EMBL/GenBank/DDBJ databases">
        <authorList>
            <person name="Yang Y."/>
            <person name="Bocs S."/>
            <person name="Baudouin L."/>
        </authorList>
    </citation>
    <scope>NUCLEOTIDE SEQUENCE</scope>
    <source>
        <tissue evidence="7">Spear leaf of Hainan Tall coconut</tissue>
    </source>
</reference>
<evidence type="ECO:0000313" key="8">
    <source>
        <dbReference type="Proteomes" id="UP000797356"/>
    </source>
</evidence>
<dbReference type="SMART" id="SM00979">
    <property type="entry name" value="TIFY"/>
    <property type="match status" value="1"/>
</dbReference>
<dbReference type="AlphaFoldDB" id="A0A8K0MYE4"/>
<comment type="domain">
    <text evidence="4">The jas domain is required for interaction with COI1.</text>
</comment>
<dbReference type="GO" id="GO:0009611">
    <property type="term" value="P:response to wounding"/>
    <property type="evidence" value="ECO:0007669"/>
    <property type="project" value="UniProtKB-UniRule"/>
</dbReference>
<evidence type="ECO:0000256" key="1">
    <source>
        <dbReference type="ARBA" id="ARBA00008614"/>
    </source>
</evidence>
<organism evidence="7 8">
    <name type="scientific">Cocos nucifera</name>
    <name type="common">Coconut palm</name>
    <dbReference type="NCBI Taxonomy" id="13894"/>
    <lineage>
        <taxon>Eukaryota</taxon>
        <taxon>Viridiplantae</taxon>
        <taxon>Streptophyta</taxon>
        <taxon>Embryophyta</taxon>
        <taxon>Tracheophyta</taxon>
        <taxon>Spermatophyta</taxon>
        <taxon>Magnoliopsida</taxon>
        <taxon>Liliopsida</taxon>
        <taxon>Arecaceae</taxon>
        <taxon>Arecoideae</taxon>
        <taxon>Cocoseae</taxon>
        <taxon>Attaleinae</taxon>
        <taxon>Cocos</taxon>
    </lineage>
</organism>
<proteinExistence type="inferred from homology"/>
<comment type="subcellular location">
    <subcellularLocation>
        <location evidence="4">Nucleus</location>
    </subcellularLocation>
</comment>
<dbReference type="GO" id="GO:0005634">
    <property type="term" value="C:nucleus"/>
    <property type="evidence" value="ECO:0007669"/>
    <property type="project" value="UniProtKB-SubCell"/>
</dbReference>
<dbReference type="GO" id="GO:2000022">
    <property type="term" value="P:regulation of jasmonic acid mediated signaling pathway"/>
    <property type="evidence" value="ECO:0007669"/>
    <property type="project" value="UniProtKB-UniRule"/>
</dbReference>
<protein>
    <recommendedName>
        <fullName evidence="4">Protein TIFY</fullName>
    </recommendedName>
    <alternativeName>
        <fullName evidence="4">Jasmonate ZIM domain-containing protein</fullName>
    </alternativeName>
</protein>
<evidence type="ECO:0000256" key="4">
    <source>
        <dbReference type="RuleBase" id="RU369065"/>
    </source>
</evidence>
<sequence>MADRMGKRTEKTGEKSSFSVTCSRLSQFLKEKGSFGDLGLEIAPRPLEQARGIIRAPTTMKLMPGVDVSEEDHSENGADQTAPKSMDLFPQHAVLDSVLARAKVESNMSSHNKEPEKNQLTIFYAGKVLVFDNFPAEKVQDLMQMAMKERTLGFTTPSSTAARVDFSQQKSPNIASTTGSQLVVVLQNSMPKPAQANNSDMPRRNSLHRFLEKRKDRISTKAPYQVNAAAASSSSAAVDAVKAEDGKSWLGLGRPVSKPESSNSEGLRWRSGSTD</sequence>
<name>A0A8K0MYE4_COCNU</name>
<dbReference type="OrthoDB" id="1937734at2759"/>
<comment type="similarity">
    <text evidence="1 4">Belongs to the TIFY/JAZ family.</text>
</comment>
<feature type="domain" description="Tify" evidence="6">
    <location>
        <begin position="113"/>
        <end position="148"/>
    </location>
</feature>
<keyword evidence="4" id="KW-0539">Nucleus</keyword>
<dbReference type="PROSITE" id="PS51320">
    <property type="entry name" value="TIFY"/>
    <property type="match status" value="1"/>
</dbReference>
<keyword evidence="2 4" id="KW-1184">Jasmonic acid signaling pathway</keyword>
<evidence type="ECO:0000256" key="2">
    <source>
        <dbReference type="ARBA" id="ARBA00022819"/>
    </source>
</evidence>
<feature type="compositionally biased region" description="Polar residues" evidence="5">
    <location>
        <begin position="259"/>
        <end position="275"/>
    </location>
</feature>
<dbReference type="Proteomes" id="UP000797356">
    <property type="component" value="Chromosome 3"/>
</dbReference>
<dbReference type="InterPro" id="IPR018467">
    <property type="entry name" value="CCT_CS"/>
</dbReference>
<dbReference type="InterPro" id="IPR040390">
    <property type="entry name" value="TIFY/JAZ"/>
</dbReference>
<dbReference type="EMBL" id="CM017874">
    <property type="protein sequence ID" value="KAG1334360.1"/>
    <property type="molecule type" value="Genomic_DNA"/>
</dbReference>
<accession>A0A8K0MYE4</accession>
<reference evidence="7" key="1">
    <citation type="journal article" date="2017" name="Gigascience">
        <title>The genome draft of coconut (Cocos nucifera).</title>
        <authorList>
            <person name="Xiao Y."/>
            <person name="Xu P."/>
            <person name="Fan H."/>
            <person name="Baudouin L."/>
            <person name="Xia W."/>
            <person name="Bocs S."/>
            <person name="Xu J."/>
            <person name="Li Q."/>
            <person name="Guo A."/>
            <person name="Zhou L."/>
            <person name="Li J."/>
            <person name="Wu Y."/>
            <person name="Ma Z."/>
            <person name="Armero A."/>
            <person name="Issali A.E."/>
            <person name="Liu N."/>
            <person name="Peng M."/>
            <person name="Yang Y."/>
        </authorList>
    </citation>
    <scope>NUCLEOTIDE SEQUENCE</scope>
    <source>
        <tissue evidence="7">Spear leaf of Hainan Tall coconut</tissue>
    </source>
</reference>
<keyword evidence="3" id="KW-0832">Ubl conjugation</keyword>
<dbReference type="Pfam" id="PF09425">
    <property type="entry name" value="Jas_motif"/>
    <property type="match status" value="1"/>
</dbReference>
<evidence type="ECO:0000259" key="6">
    <source>
        <dbReference type="PROSITE" id="PS51320"/>
    </source>
</evidence>
<feature type="region of interest" description="Disordered" evidence="5">
    <location>
        <begin position="218"/>
        <end position="275"/>
    </location>
</feature>
<evidence type="ECO:0000313" key="7">
    <source>
        <dbReference type="EMBL" id="KAG1334360.1"/>
    </source>
</evidence>
<dbReference type="PANTHER" id="PTHR33077">
    <property type="entry name" value="PROTEIN TIFY 4A-RELATED-RELATED"/>
    <property type="match status" value="1"/>
</dbReference>
<comment type="function">
    <text evidence="4">Repressor of jasmonate responses.</text>
</comment>
<feature type="compositionally biased region" description="Low complexity" evidence="5">
    <location>
        <begin position="228"/>
        <end position="237"/>
    </location>
</feature>
<dbReference type="GO" id="GO:0031347">
    <property type="term" value="P:regulation of defense response"/>
    <property type="evidence" value="ECO:0007669"/>
    <property type="project" value="UniProtKB-UniRule"/>
</dbReference>
<dbReference type="InterPro" id="IPR010399">
    <property type="entry name" value="Tify_dom"/>
</dbReference>
<gene>
    <name evidence="7" type="ORF">COCNU_03G004790</name>
</gene>